<feature type="compositionally biased region" description="Polar residues" evidence="4">
    <location>
        <begin position="555"/>
        <end position="573"/>
    </location>
</feature>
<feature type="region of interest" description="Disordered" evidence="4">
    <location>
        <begin position="300"/>
        <end position="326"/>
    </location>
</feature>
<dbReference type="RefSeq" id="XP_001611523.1">
    <property type="nucleotide sequence ID" value="XM_001611473.1"/>
</dbReference>
<feature type="compositionally biased region" description="Polar residues" evidence="4">
    <location>
        <begin position="537"/>
        <end position="547"/>
    </location>
</feature>
<dbReference type="Pfam" id="PF00828">
    <property type="entry name" value="Ribosomal_L27A"/>
    <property type="match status" value="1"/>
</dbReference>
<dbReference type="PANTHER" id="PTHR12934">
    <property type="entry name" value="50S RIBOSOMAL PROTEIN L15"/>
    <property type="match status" value="1"/>
</dbReference>
<keyword evidence="3" id="KW-0687">Ribonucleoprotein</keyword>
<sequence>MDTLAFMIFAICCLTNIAPRILAFSHTGQCPLGNRSSIWTYRANKLPRIGSCNAINKSEESEASVATDIIPEYYGAEYTEDDLNKEREEIRDCLVLNEFSMKKDKLPRAHPLYKFLREERKKVIKIERIQRWRQAEARRQEWRDFFQSVKDGTFENIFTVEQQDIWGRMLDKTVELAHPLIDEIERIMDNGSLSPEKRNEMAVELRTRVQDIREQVFQDFEPELRTSGALERAQRYIASVPTYIMDICQPDVNHNVYIKPQNCTIDADIEWSNTVLGSGREPNEPYWKWHLLPSLGQKRKKRLGRGHGSGKGGSSGRGCKGQKHRSGRYVNPVFEGGQMPLYRRLPKFVGRPVGPGHRHGRKKYELIPIHQLNVAKDGTVVDWATLECLGARLGRYKRGHPIKVVGGKKYGGVAEPLTARNLIVKAHAFTKSAAKEIYQMGGRCFLLRPSTLDIVQEEYHPEVPRARRYIFSGKISRRERRRREIMKRVKEEIDKEDREIDSAMNKVSTCDTGIDSVPQNASQPTAMEPSLPETDNIAGTQNQQTKTDPIAEASQIESVPECNTTDTSDSNTAPKKKRGRKPKGTT</sequence>
<feature type="domain" description="Large ribosomal subunit protein uL15/eL18" evidence="6">
    <location>
        <begin position="376"/>
        <end position="444"/>
    </location>
</feature>
<feature type="compositionally biased region" description="Gly residues" evidence="4">
    <location>
        <begin position="306"/>
        <end position="319"/>
    </location>
</feature>
<dbReference type="SUPFAM" id="SSF52080">
    <property type="entry name" value="Ribosomal proteins L15p and L18e"/>
    <property type="match status" value="1"/>
</dbReference>
<evidence type="ECO:0000256" key="1">
    <source>
        <dbReference type="ARBA" id="ARBA00007320"/>
    </source>
</evidence>
<comment type="similarity">
    <text evidence="1">Belongs to the universal ribosomal protein uL15 family.</text>
</comment>
<feature type="chain" id="PRO_5002706805" evidence="5">
    <location>
        <begin position="24"/>
        <end position="586"/>
    </location>
</feature>
<dbReference type="InterPro" id="IPR036227">
    <property type="entry name" value="Ribosomal_uL15/eL18_sf"/>
</dbReference>
<gene>
    <name evidence="7" type="ORF">BBOV_III003920</name>
</gene>
<protein>
    <submittedName>
        <fullName evidence="7">50S ribosomal protein L15, putative</fullName>
    </submittedName>
</protein>
<evidence type="ECO:0000256" key="4">
    <source>
        <dbReference type="SAM" id="MobiDB-lite"/>
    </source>
</evidence>
<dbReference type="InterPro" id="IPR005749">
    <property type="entry name" value="Ribosomal_uL15_bac-type"/>
</dbReference>
<organism evidence="7 8">
    <name type="scientific">Babesia bovis</name>
    <dbReference type="NCBI Taxonomy" id="5865"/>
    <lineage>
        <taxon>Eukaryota</taxon>
        <taxon>Sar</taxon>
        <taxon>Alveolata</taxon>
        <taxon>Apicomplexa</taxon>
        <taxon>Aconoidasida</taxon>
        <taxon>Piroplasmida</taxon>
        <taxon>Babesiidae</taxon>
        <taxon>Babesia</taxon>
    </lineage>
</organism>
<comment type="caution">
    <text evidence="7">The sequence shown here is derived from an EMBL/GenBank/DDBJ whole genome shotgun (WGS) entry which is preliminary data.</text>
</comment>
<accession>A7AN21</accession>
<dbReference type="EMBL" id="AAXT01000001">
    <property type="protein sequence ID" value="EDO07955.1"/>
    <property type="molecule type" value="Genomic_DNA"/>
</dbReference>
<proteinExistence type="inferred from homology"/>
<dbReference type="GO" id="GO:0006412">
    <property type="term" value="P:translation"/>
    <property type="evidence" value="ECO:0007669"/>
    <property type="project" value="InterPro"/>
</dbReference>
<evidence type="ECO:0000256" key="3">
    <source>
        <dbReference type="ARBA" id="ARBA00023274"/>
    </source>
</evidence>
<dbReference type="NCBIfam" id="TIGR01071">
    <property type="entry name" value="rplO_bact"/>
    <property type="match status" value="1"/>
</dbReference>
<dbReference type="AlphaFoldDB" id="A7AN21"/>
<evidence type="ECO:0000259" key="6">
    <source>
        <dbReference type="Pfam" id="PF00828"/>
    </source>
</evidence>
<reference evidence="8" key="2">
    <citation type="journal article" date="2020" name="Data Brief">
        <title>Transcriptome dataset of Babesia bovis life stages within vertebrate and invertebrate hosts.</title>
        <authorList>
            <person name="Ueti M.W."/>
            <person name="Johnson W.C."/>
            <person name="Kappmeyer L.S."/>
            <person name="Herndon D.R."/>
            <person name="Mousel M.R."/>
            <person name="Reif K.E."/>
            <person name="Taus N.S."/>
            <person name="Ifeonu O.O."/>
            <person name="Silva J.C."/>
            <person name="Suarez C.E."/>
            <person name="Brayton K.A."/>
        </authorList>
    </citation>
    <scope>NUCLEOTIDE SEQUENCE [LARGE SCALE GENOMIC DNA]</scope>
</reference>
<keyword evidence="8" id="KW-1185">Reference proteome</keyword>
<evidence type="ECO:0000313" key="7">
    <source>
        <dbReference type="EMBL" id="EDO07955.1"/>
    </source>
</evidence>
<evidence type="ECO:0000256" key="2">
    <source>
        <dbReference type="ARBA" id="ARBA00022980"/>
    </source>
</evidence>
<feature type="compositionally biased region" description="Basic residues" evidence="4">
    <location>
        <begin position="574"/>
        <end position="586"/>
    </location>
</feature>
<feature type="compositionally biased region" description="Polar residues" evidence="4">
    <location>
        <begin position="509"/>
        <end position="525"/>
    </location>
</feature>
<dbReference type="PANTHER" id="PTHR12934:SF11">
    <property type="entry name" value="LARGE RIBOSOMAL SUBUNIT PROTEIN UL15M"/>
    <property type="match status" value="1"/>
</dbReference>
<dbReference type="GO" id="GO:0003735">
    <property type="term" value="F:structural constituent of ribosome"/>
    <property type="evidence" value="ECO:0007669"/>
    <property type="project" value="InterPro"/>
</dbReference>
<dbReference type="InterPro" id="IPR021131">
    <property type="entry name" value="Ribosomal_uL15/eL18"/>
</dbReference>
<dbReference type="GO" id="GO:0005762">
    <property type="term" value="C:mitochondrial large ribosomal subunit"/>
    <property type="evidence" value="ECO:0007669"/>
    <property type="project" value="TreeGrafter"/>
</dbReference>
<feature type="signal peptide" evidence="5">
    <location>
        <begin position="1"/>
        <end position="23"/>
    </location>
</feature>
<dbReference type="KEGG" id="bbo:BBOV_III003920"/>
<feature type="region of interest" description="Disordered" evidence="4">
    <location>
        <begin position="509"/>
        <end position="586"/>
    </location>
</feature>
<dbReference type="InParanoid" id="A7AN21"/>
<keyword evidence="5" id="KW-0732">Signal</keyword>
<evidence type="ECO:0000256" key="5">
    <source>
        <dbReference type="SAM" id="SignalP"/>
    </source>
</evidence>
<reference evidence="7 8" key="1">
    <citation type="journal article" date="2007" name="PLoS Pathog.">
        <title>Genome sequence of Babesia bovis and comparative analysis of apicomplexan hemoprotozoa.</title>
        <authorList>
            <person name="Brayton K.A."/>
            <person name="Lau A.O.T."/>
            <person name="Herndon D.R."/>
            <person name="Hannick L."/>
            <person name="Kappmeyer L.S."/>
            <person name="Berens S.J."/>
            <person name="Bidwell S.L."/>
            <person name="Brown W.C."/>
            <person name="Crabtree J."/>
            <person name="Fadrosh D."/>
            <person name="Feldblum T."/>
            <person name="Forberger H.A."/>
            <person name="Haas B.J."/>
            <person name="Howell J.M."/>
            <person name="Khouri H."/>
            <person name="Koo H."/>
            <person name="Mann D.J."/>
            <person name="Norimine J."/>
            <person name="Paulsen I.T."/>
            <person name="Radune D."/>
            <person name="Ren Q."/>
            <person name="Smith R.K. Jr."/>
            <person name="Suarez C.E."/>
            <person name="White O."/>
            <person name="Wortman J.R."/>
            <person name="Knowles D.P. Jr."/>
            <person name="McElwain T.F."/>
            <person name="Nene V.M."/>
        </authorList>
    </citation>
    <scope>NUCLEOTIDE SEQUENCE [LARGE SCALE GENOMIC DNA]</scope>
    <source>
        <strain evidence="7">T2Bo</strain>
    </source>
</reference>
<reference evidence="8" key="3">
    <citation type="journal article" date="2021" name="Int. J. Parasitol.">
        <title>Comparative analysis of gene expression between Babesia bovis blood stages and kinetes allowed by improved genome annotation.</title>
        <authorList>
            <person name="Ueti M.W."/>
            <person name="Johnson W.C."/>
            <person name="Kappmeyer L.S."/>
            <person name="Herndon D.R."/>
            <person name="Mousel M.R."/>
            <person name="Reif K.E."/>
            <person name="Taus N.S."/>
            <person name="Ifeonu O.O."/>
            <person name="Silva J.C."/>
            <person name="Suarez C.E."/>
            <person name="Brayton K.A."/>
        </authorList>
    </citation>
    <scope>NUCLEOTIDE SEQUENCE [LARGE SCALE GENOMIC DNA]</scope>
</reference>
<dbReference type="HAMAP" id="MF_01341">
    <property type="entry name" value="Ribosomal_uL15"/>
    <property type="match status" value="1"/>
</dbReference>
<evidence type="ECO:0000313" key="8">
    <source>
        <dbReference type="Proteomes" id="UP000002173"/>
    </source>
</evidence>
<dbReference type="InterPro" id="IPR030878">
    <property type="entry name" value="Ribosomal_uL15"/>
</dbReference>
<dbReference type="Proteomes" id="UP000002173">
    <property type="component" value="Unassembled WGS sequence"/>
</dbReference>
<dbReference type="OMA" id="DVYWEST"/>
<keyword evidence="2 7" id="KW-0689">Ribosomal protein</keyword>
<name>A7AN21_BABBO</name>
<dbReference type="GeneID" id="5479772"/>
<dbReference type="Gene3D" id="3.100.10.10">
    <property type="match status" value="1"/>
</dbReference>
<dbReference type="VEuPathDB" id="PiroplasmaDB:BBOV_III003920"/>
<dbReference type="eggNOG" id="KOG0846">
    <property type="taxonomic scope" value="Eukaryota"/>
</dbReference>
<dbReference type="STRING" id="5865.A7AN21"/>